<feature type="compositionally biased region" description="Basic and acidic residues" evidence="1">
    <location>
        <begin position="349"/>
        <end position="358"/>
    </location>
</feature>
<feature type="compositionally biased region" description="Polar residues" evidence="1">
    <location>
        <begin position="1"/>
        <end position="14"/>
    </location>
</feature>
<evidence type="ECO:0000256" key="1">
    <source>
        <dbReference type="SAM" id="MobiDB-lite"/>
    </source>
</evidence>
<feature type="region of interest" description="Disordered" evidence="1">
    <location>
        <begin position="1"/>
        <end position="26"/>
    </location>
</feature>
<comment type="caution">
    <text evidence="2">The sequence shown here is derived from an EMBL/GenBank/DDBJ whole genome shotgun (WGS) entry which is preliminary data.</text>
</comment>
<feature type="compositionally biased region" description="Basic and acidic residues" evidence="1">
    <location>
        <begin position="308"/>
        <end position="320"/>
    </location>
</feature>
<feature type="region of interest" description="Disordered" evidence="1">
    <location>
        <begin position="46"/>
        <end position="68"/>
    </location>
</feature>
<keyword evidence="3" id="KW-1185">Reference proteome</keyword>
<evidence type="ECO:0000313" key="3">
    <source>
        <dbReference type="Proteomes" id="UP000254866"/>
    </source>
</evidence>
<accession>A0A370TJD5</accession>
<sequence length="358" mass="40177">MSQQAGPSHPLLSSNDEEPHGLSGLESDSDLWYDHQLLLSWMQNRNASPQSEMEPPPEIPDSLKGTADPNSPVAVDFASLFKEDVEYNPAYMPFIDSLPPDGTDKDKVRLWLRTWFEFSDIFASDIGVDKFLDTIPLTGRELIIAKSYPLWSYLQSGNEICHDGKIYDLEIIYGFFGDIQRARVVSAIKRGVPRAQEAYRESMIVKRIIKATNTKRDAEKLSESLATMSLEEKDEKRSEIPQEAPYGQLPWLSNRSNTMFKDKSSGLGNLATNAGFESEVQKPKDKPNGFGTMIMNASTHAAEVVGLKGKDKPPKADQAPKTKMSKAERKHARTRQHLQGRNKKMPGKVKLEHLEEDG</sequence>
<protein>
    <submittedName>
        <fullName evidence="2">Uncharacterized protein</fullName>
    </submittedName>
</protein>
<dbReference type="EMBL" id="NPIC01000006">
    <property type="protein sequence ID" value="RDL35469.1"/>
    <property type="molecule type" value="Genomic_DNA"/>
</dbReference>
<dbReference type="GeneID" id="43600249"/>
<feature type="compositionally biased region" description="Basic residues" evidence="1">
    <location>
        <begin position="328"/>
        <end position="347"/>
    </location>
</feature>
<name>A0A370TJD5_9HELO</name>
<reference evidence="2 3" key="1">
    <citation type="journal article" date="2018" name="IMA Fungus">
        <title>IMA Genome-F 9: Draft genome sequence of Annulohypoxylon stygium, Aspergillus mulundensis, Berkeleyomyces basicola (syn. Thielaviopsis basicola), Ceratocystis smalleyi, two Cercospora beticola strains, Coleophoma cylindrospora, Fusarium fracticaudum, Phialophora cf. hyalina, and Morchella septimelata.</title>
        <authorList>
            <person name="Wingfield B.D."/>
            <person name="Bills G.F."/>
            <person name="Dong Y."/>
            <person name="Huang W."/>
            <person name="Nel W.J."/>
            <person name="Swalarsk-Parry B.S."/>
            <person name="Vaghefi N."/>
            <person name="Wilken P.M."/>
            <person name="An Z."/>
            <person name="de Beer Z.W."/>
            <person name="De Vos L."/>
            <person name="Chen L."/>
            <person name="Duong T.A."/>
            <person name="Gao Y."/>
            <person name="Hammerbacher A."/>
            <person name="Kikkert J.R."/>
            <person name="Li Y."/>
            <person name="Li H."/>
            <person name="Li K."/>
            <person name="Li Q."/>
            <person name="Liu X."/>
            <person name="Ma X."/>
            <person name="Naidoo K."/>
            <person name="Pethybridge S.J."/>
            <person name="Sun J."/>
            <person name="Steenkamp E.T."/>
            <person name="van der Nest M.A."/>
            <person name="van Wyk S."/>
            <person name="Wingfield M.J."/>
            <person name="Xiong C."/>
            <person name="Yue Q."/>
            <person name="Zhang X."/>
        </authorList>
    </citation>
    <scope>NUCLEOTIDE SEQUENCE [LARGE SCALE GENOMIC DNA]</scope>
    <source>
        <strain evidence="2 3">BP 5553</strain>
    </source>
</reference>
<organism evidence="2 3">
    <name type="scientific">Venustampulla echinocandica</name>
    <dbReference type="NCBI Taxonomy" id="2656787"/>
    <lineage>
        <taxon>Eukaryota</taxon>
        <taxon>Fungi</taxon>
        <taxon>Dikarya</taxon>
        <taxon>Ascomycota</taxon>
        <taxon>Pezizomycotina</taxon>
        <taxon>Leotiomycetes</taxon>
        <taxon>Helotiales</taxon>
        <taxon>Pleuroascaceae</taxon>
        <taxon>Venustampulla</taxon>
    </lineage>
</organism>
<dbReference type="RefSeq" id="XP_031868292.1">
    <property type="nucleotide sequence ID" value="XM_032016023.1"/>
</dbReference>
<proteinExistence type="predicted"/>
<dbReference type="Proteomes" id="UP000254866">
    <property type="component" value="Unassembled WGS sequence"/>
</dbReference>
<gene>
    <name evidence="2" type="ORF">BP5553_07400</name>
</gene>
<evidence type="ECO:0000313" key="2">
    <source>
        <dbReference type="EMBL" id="RDL35469.1"/>
    </source>
</evidence>
<dbReference type="OrthoDB" id="10481676at2759"/>
<feature type="region of interest" description="Disordered" evidence="1">
    <location>
        <begin position="308"/>
        <end position="358"/>
    </location>
</feature>
<dbReference type="AlphaFoldDB" id="A0A370TJD5"/>